<proteinExistence type="predicted"/>
<evidence type="ECO:0000313" key="1">
    <source>
        <dbReference type="EMBL" id="STT85834.1"/>
    </source>
</evidence>
<reference evidence="1 2" key="1">
    <citation type="submission" date="2018-06" db="EMBL/GenBank/DDBJ databases">
        <authorList>
            <consortium name="Pathogen Informatics"/>
            <person name="Doyle S."/>
        </authorList>
    </citation>
    <scope>NUCLEOTIDE SEQUENCE [LARGE SCALE GENOMIC DNA]</scope>
    <source>
        <strain evidence="1 2">NCTC5047</strain>
    </source>
</reference>
<organism evidence="1 2">
    <name type="scientific">Klebsiella pneumoniae</name>
    <dbReference type="NCBI Taxonomy" id="573"/>
    <lineage>
        <taxon>Bacteria</taxon>
        <taxon>Pseudomonadati</taxon>
        <taxon>Pseudomonadota</taxon>
        <taxon>Gammaproteobacteria</taxon>
        <taxon>Enterobacterales</taxon>
        <taxon>Enterobacteriaceae</taxon>
        <taxon>Klebsiella/Raoultella group</taxon>
        <taxon>Klebsiella</taxon>
        <taxon>Klebsiella pneumoniae complex</taxon>
    </lineage>
</organism>
<sequence>MRSFMPHAKPVLFVDDQQPEIAQLHLALQQFVGADQDIDFAFCGLLEDLRLLFSAAEAGEHFDAYRPVGETIAEIVIVLLSQQGGRHQHRHLLVVLHGEEGGAHGHFGLAEAHIAAYQAVHGQRLAHIAEDGVDRLRLIRRGFKWETVAEQLILFAVVFKGKTRLRRALGVDIQQLGCHVAYFLSRFLSRPGPGIAAQLVQGGVFFRPAGRSG</sequence>
<accession>A0A377XV56</accession>
<dbReference type="Proteomes" id="UP000254340">
    <property type="component" value="Unassembled WGS sequence"/>
</dbReference>
<name>A0A377XV56_KLEPN</name>
<gene>
    <name evidence="1" type="ORF">NCTC5047_06927</name>
</gene>
<dbReference type="AlphaFoldDB" id="A0A377XV56"/>
<protein>
    <submittedName>
        <fullName evidence="1">Uncharacterized protein</fullName>
    </submittedName>
</protein>
<dbReference type="EMBL" id="UGLH01000006">
    <property type="protein sequence ID" value="STT85834.1"/>
    <property type="molecule type" value="Genomic_DNA"/>
</dbReference>
<evidence type="ECO:0000313" key="2">
    <source>
        <dbReference type="Proteomes" id="UP000254340"/>
    </source>
</evidence>